<reference evidence="1" key="2">
    <citation type="submission" date="2020-09" db="EMBL/GenBank/DDBJ databases">
        <authorList>
            <person name="Sun Q."/>
            <person name="Zhou Y."/>
        </authorList>
    </citation>
    <scope>NUCLEOTIDE SEQUENCE</scope>
    <source>
        <strain evidence="1">CGMCC 1.15320</strain>
    </source>
</reference>
<dbReference type="AlphaFoldDB" id="A0A916VXG6"/>
<dbReference type="RefSeq" id="WP_188718915.1">
    <property type="nucleotide sequence ID" value="NZ_BMIF01000001.1"/>
</dbReference>
<comment type="caution">
    <text evidence="1">The sequence shown here is derived from an EMBL/GenBank/DDBJ whole genome shotgun (WGS) entry which is preliminary data.</text>
</comment>
<sequence>MDPALVESLIEQGMIADRLESDIETILTKKDLNLRQAMAIYTALTEAEATCRATIQLILEEGDVDEDLQMLIDNLNALWDDLSAACANKLCEIQGIAQFEPDQQRKQ</sequence>
<keyword evidence="2" id="KW-1185">Reference proteome</keyword>
<protein>
    <submittedName>
        <fullName evidence="1">Uncharacterized protein</fullName>
    </submittedName>
</protein>
<name>A0A916VXG6_9HYPH</name>
<reference evidence="1" key="1">
    <citation type="journal article" date="2014" name="Int. J. Syst. Evol. Microbiol.">
        <title>Complete genome sequence of Corynebacterium casei LMG S-19264T (=DSM 44701T), isolated from a smear-ripened cheese.</title>
        <authorList>
            <consortium name="US DOE Joint Genome Institute (JGI-PGF)"/>
            <person name="Walter F."/>
            <person name="Albersmeier A."/>
            <person name="Kalinowski J."/>
            <person name="Ruckert C."/>
        </authorList>
    </citation>
    <scope>NUCLEOTIDE SEQUENCE</scope>
    <source>
        <strain evidence="1">CGMCC 1.15320</strain>
    </source>
</reference>
<evidence type="ECO:0000313" key="1">
    <source>
        <dbReference type="EMBL" id="GGA51014.1"/>
    </source>
</evidence>
<organism evidence="1 2">
    <name type="scientific">Nitratireductor aestuarii</name>
    <dbReference type="NCBI Taxonomy" id="1735103"/>
    <lineage>
        <taxon>Bacteria</taxon>
        <taxon>Pseudomonadati</taxon>
        <taxon>Pseudomonadota</taxon>
        <taxon>Alphaproteobacteria</taxon>
        <taxon>Hyphomicrobiales</taxon>
        <taxon>Phyllobacteriaceae</taxon>
        <taxon>Nitratireductor</taxon>
    </lineage>
</organism>
<evidence type="ECO:0000313" key="2">
    <source>
        <dbReference type="Proteomes" id="UP000636264"/>
    </source>
</evidence>
<proteinExistence type="predicted"/>
<dbReference type="Proteomes" id="UP000636264">
    <property type="component" value="Unassembled WGS sequence"/>
</dbReference>
<accession>A0A916VXG6</accession>
<gene>
    <name evidence="1" type="ORF">GCM10011385_00330</name>
</gene>
<dbReference type="EMBL" id="BMIF01000001">
    <property type="protein sequence ID" value="GGA51014.1"/>
    <property type="molecule type" value="Genomic_DNA"/>
</dbReference>